<dbReference type="InterPro" id="IPR038371">
    <property type="entry name" value="Cu_polyphenol_OxRdtase_sf"/>
</dbReference>
<evidence type="ECO:0000256" key="3">
    <source>
        <dbReference type="ARBA" id="ARBA00007353"/>
    </source>
</evidence>
<name>A0A267MJ73_9FIRM</name>
<comment type="caution">
    <text evidence="12">The sequence shown here is derived from an EMBL/GenBank/DDBJ whole genome shotgun (WGS) entry which is preliminary data.</text>
</comment>
<evidence type="ECO:0000256" key="1">
    <source>
        <dbReference type="ARBA" id="ARBA00000553"/>
    </source>
</evidence>
<dbReference type="AlphaFoldDB" id="A0A267MJ73"/>
<dbReference type="GO" id="GO:0005507">
    <property type="term" value="F:copper ion binding"/>
    <property type="evidence" value="ECO:0007669"/>
    <property type="project" value="TreeGrafter"/>
</dbReference>
<comment type="similarity">
    <text evidence="3 11">Belongs to the purine nucleoside phosphorylase YfiH/LACC1 family.</text>
</comment>
<dbReference type="GO" id="GO:0016787">
    <property type="term" value="F:hydrolase activity"/>
    <property type="evidence" value="ECO:0007669"/>
    <property type="project" value="UniProtKB-KW"/>
</dbReference>
<comment type="catalytic activity">
    <reaction evidence="1">
        <text>inosine + phosphate = alpha-D-ribose 1-phosphate + hypoxanthine</text>
        <dbReference type="Rhea" id="RHEA:27646"/>
        <dbReference type="ChEBI" id="CHEBI:17368"/>
        <dbReference type="ChEBI" id="CHEBI:17596"/>
        <dbReference type="ChEBI" id="CHEBI:43474"/>
        <dbReference type="ChEBI" id="CHEBI:57720"/>
        <dbReference type="EC" id="2.4.2.1"/>
    </reaction>
    <physiologicalReaction direction="left-to-right" evidence="1">
        <dbReference type="Rhea" id="RHEA:27647"/>
    </physiologicalReaction>
</comment>
<gene>
    <name evidence="12" type="ORF">CCE28_13170</name>
</gene>
<dbReference type="Proteomes" id="UP000216024">
    <property type="component" value="Unassembled WGS sequence"/>
</dbReference>
<evidence type="ECO:0000313" key="12">
    <source>
        <dbReference type="EMBL" id="PAB58840.1"/>
    </source>
</evidence>
<keyword evidence="6" id="KW-0378">Hydrolase</keyword>
<proteinExistence type="inferred from homology"/>
<evidence type="ECO:0000313" key="13">
    <source>
        <dbReference type="Proteomes" id="UP000216024"/>
    </source>
</evidence>
<evidence type="ECO:0000256" key="10">
    <source>
        <dbReference type="ARBA" id="ARBA00049893"/>
    </source>
</evidence>
<dbReference type="GO" id="GO:0017061">
    <property type="term" value="F:S-methyl-5-thioadenosine phosphorylase activity"/>
    <property type="evidence" value="ECO:0007669"/>
    <property type="project" value="UniProtKB-EC"/>
</dbReference>
<dbReference type="Gene3D" id="3.60.140.10">
    <property type="entry name" value="CNF1/YfiH-like putative cysteine hydrolases"/>
    <property type="match status" value="1"/>
</dbReference>
<accession>A0A267MJ73</accession>
<evidence type="ECO:0000256" key="4">
    <source>
        <dbReference type="ARBA" id="ARBA00022679"/>
    </source>
</evidence>
<keyword evidence="5" id="KW-0479">Metal-binding</keyword>
<dbReference type="PANTHER" id="PTHR30616">
    <property type="entry name" value="UNCHARACTERIZED PROTEIN YFIH"/>
    <property type="match status" value="1"/>
</dbReference>
<sequence length="270" mass="30644">MPFILKESTNGAKYYAIDEFDKTNMVKTCFTTKMGGVSNGEFSTLNMGTKTNDKRENIIKNYEIICEALGIRMENLVLSDQVHKDEIKIVHMEDKGKGILCESDIKEIDGLITSQKDICLVTQYADCVPVYIFDKKNKVISLVHSGWRGTVKKISKKAIEIMKDVYNTNPSDCIGAIGPSIGVCCYEVDERVIEEFKKHFNNVEDFVKNKKNGKYNLDLWEANKSILKDTGLNEENIIVSHVCTMCNEELFSYRRDNGNTGRMAAMMQLL</sequence>
<comment type="catalytic activity">
    <reaction evidence="8">
        <text>adenosine + H2O + H(+) = inosine + NH4(+)</text>
        <dbReference type="Rhea" id="RHEA:24408"/>
        <dbReference type="ChEBI" id="CHEBI:15377"/>
        <dbReference type="ChEBI" id="CHEBI:15378"/>
        <dbReference type="ChEBI" id="CHEBI:16335"/>
        <dbReference type="ChEBI" id="CHEBI:17596"/>
        <dbReference type="ChEBI" id="CHEBI:28938"/>
        <dbReference type="EC" id="3.5.4.4"/>
    </reaction>
    <physiologicalReaction direction="left-to-right" evidence="8">
        <dbReference type="Rhea" id="RHEA:24409"/>
    </physiologicalReaction>
</comment>
<evidence type="ECO:0000256" key="6">
    <source>
        <dbReference type="ARBA" id="ARBA00022801"/>
    </source>
</evidence>
<comment type="function">
    <text evidence="2">Purine nucleoside enzyme that catalyzes the phosphorolysis of adenosine and inosine nucleosides, yielding D-ribose 1-phosphate and the respective free bases, adenine and hypoxanthine. Also catalyzes the phosphorolysis of S-methyl-5'-thioadenosine into adenine and S-methyl-5-thio-alpha-D-ribose 1-phosphate. Also has adenosine deaminase activity.</text>
</comment>
<evidence type="ECO:0000256" key="8">
    <source>
        <dbReference type="ARBA" id="ARBA00047989"/>
    </source>
</evidence>
<reference evidence="12 13" key="1">
    <citation type="submission" date="2017-06" db="EMBL/GenBank/DDBJ databases">
        <title>Draft genome sequence of anaerobic fermentative bacterium Anaeromicrobium sediminis DY2726D isolated from West Pacific Ocean sediments.</title>
        <authorList>
            <person name="Zeng X."/>
        </authorList>
    </citation>
    <scope>NUCLEOTIDE SEQUENCE [LARGE SCALE GENOMIC DNA]</scope>
    <source>
        <strain evidence="12 13">DY2726D</strain>
    </source>
</reference>
<evidence type="ECO:0000256" key="9">
    <source>
        <dbReference type="ARBA" id="ARBA00048968"/>
    </source>
</evidence>
<dbReference type="InterPro" id="IPR011324">
    <property type="entry name" value="Cytotoxic_necrot_fac-like_cat"/>
</dbReference>
<dbReference type="EMBL" id="NIBG01000011">
    <property type="protein sequence ID" value="PAB58840.1"/>
    <property type="molecule type" value="Genomic_DNA"/>
</dbReference>
<dbReference type="SUPFAM" id="SSF64438">
    <property type="entry name" value="CNF1/YfiH-like putative cysteine hydrolases"/>
    <property type="match status" value="1"/>
</dbReference>
<dbReference type="InterPro" id="IPR003730">
    <property type="entry name" value="Cu_polyphenol_OxRdtase"/>
</dbReference>
<dbReference type="NCBIfam" id="TIGR00726">
    <property type="entry name" value="peptidoglycan editing factor PgeF"/>
    <property type="match status" value="1"/>
</dbReference>
<keyword evidence="4" id="KW-0808">Transferase</keyword>
<dbReference type="PANTHER" id="PTHR30616:SF2">
    <property type="entry name" value="PURINE NUCLEOSIDE PHOSPHORYLASE LACC1"/>
    <property type="match status" value="1"/>
</dbReference>
<keyword evidence="13" id="KW-1185">Reference proteome</keyword>
<dbReference type="RefSeq" id="WP_095134194.1">
    <property type="nucleotide sequence ID" value="NZ_NIBG01000011.1"/>
</dbReference>
<comment type="catalytic activity">
    <reaction evidence="10">
        <text>S-methyl-5'-thioadenosine + phosphate = 5-(methylsulfanyl)-alpha-D-ribose 1-phosphate + adenine</text>
        <dbReference type="Rhea" id="RHEA:11852"/>
        <dbReference type="ChEBI" id="CHEBI:16708"/>
        <dbReference type="ChEBI" id="CHEBI:17509"/>
        <dbReference type="ChEBI" id="CHEBI:43474"/>
        <dbReference type="ChEBI" id="CHEBI:58533"/>
        <dbReference type="EC" id="2.4.2.28"/>
    </reaction>
    <physiologicalReaction direction="left-to-right" evidence="10">
        <dbReference type="Rhea" id="RHEA:11853"/>
    </physiologicalReaction>
</comment>
<dbReference type="Pfam" id="PF02578">
    <property type="entry name" value="Cu-oxidase_4"/>
    <property type="match status" value="1"/>
</dbReference>
<dbReference type="OrthoDB" id="4279at2"/>
<evidence type="ECO:0000256" key="7">
    <source>
        <dbReference type="ARBA" id="ARBA00022833"/>
    </source>
</evidence>
<comment type="catalytic activity">
    <reaction evidence="9">
        <text>adenosine + phosphate = alpha-D-ribose 1-phosphate + adenine</text>
        <dbReference type="Rhea" id="RHEA:27642"/>
        <dbReference type="ChEBI" id="CHEBI:16335"/>
        <dbReference type="ChEBI" id="CHEBI:16708"/>
        <dbReference type="ChEBI" id="CHEBI:43474"/>
        <dbReference type="ChEBI" id="CHEBI:57720"/>
        <dbReference type="EC" id="2.4.2.1"/>
    </reaction>
    <physiologicalReaction direction="left-to-right" evidence="9">
        <dbReference type="Rhea" id="RHEA:27643"/>
    </physiologicalReaction>
</comment>
<evidence type="ECO:0000256" key="5">
    <source>
        <dbReference type="ARBA" id="ARBA00022723"/>
    </source>
</evidence>
<dbReference type="CDD" id="cd16833">
    <property type="entry name" value="YfiH"/>
    <property type="match status" value="1"/>
</dbReference>
<evidence type="ECO:0000256" key="11">
    <source>
        <dbReference type="RuleBase" id="RU361274"/>
    </source>
</evidence>
<organism evidence="12 13">
    <name type="scientific">Anaeromicrobium sediminis</name>
    <dbReference type="NCBI Taxonomy" id="1478221"/>
    <lineage>
        <taxon>Bacteria</taxon>
        <taxon>Bacillati</taxon>
        <taxon>Bacillota</taxon>
        <taxon>Clostridia</taxon>
        <taxon>Peptostreptococcales</taxon>
        <taxon>Thermotaleaceae</taxon>
        <taxon>Anaeromicrobium</taxon>
    </lineage>
</organism>
<protein>
    <recommendedName>
        <fullName evidence="11">Purine nucleoside phosphorylase</fullName>
    </recommendedName>
</protein>
<keyword evidence="7" id="KW-0862">Zinc</keyword>
<evidence type="ECO:0000256" key="2">
    <source>
        <dbReference type="ARBA" id="ARBA00003215"/>
    </source>
</evidence>